<keyword evidence="3" id="KW-1185">Reference proteome</keyword>
<feature type="transmembrane region" description="Helical" evidence="1">
    <location>
        <begin position="244"/>
        <end position="265"/>
    </location>
</feature>
<evidence type="ECO:0008006" key="4">
    <source>
        <dbReference type="Google" id="ProtNLM"/>
    </source>
</evidence>
<name>A0A5C3QSN5_9AGAR</name>
<protein>
    <recommendedName>
        <fullName evidence="4">G-protein coupled receptors family 1 profile domain-containing protein</fullName>
    </recommendedName>
</protein>
<dbReference type="AlphaFoldDB" id="A0A5C3QSN5"/>
<feature type="transmembrane region" description="Helical" evidence="1">
    <location>
        <begin position="20"/>
        <end position="41"/>
    </location>
</feature>
<organism evidence="2 3">
    <name type="scientific">Pterulicium gracile</name>
    <dbReference type="NCBI Taxonomy" id="1884261"/>
    <lineage>
        <taxon>Eukaryota</taxon>
        <taxon>Fungi</taxon>
        <taxon>Dikarya</taxon>
        <taxon>Basidiomycota</taxon>
        <taxon>Agaricomycotina</taxon>
        <taxon>Agaricomycetes</taxon>
        <taxon>Agaricomycetidae</taxon>
        <taxon>Agaricales</taxon>
        <taxon>Pleurotineae</taxon>
        <taxon>Pterulaceae</taxon>
        <taxon>Pterulicium</taxon>
    </lineage>
</organism>
<dbReference type="Proteomes" id="UP000305067">
    <property type="component" value="Unassembled WGS sequence"/>
</dbReference>
<evidence type="ECO:0000313" key="2">
    <source>
        <dbReference type="EMBL" id="TFL03850.1"/>
    </source>
</evidence>
<evidence type="ECO:0000313" key="3">
    <source>
        <dbReference type="Proteomes" id="UP000305067"/>
    </source>
</evidence>
<dbReference type="OrthoDB" id="3051530at2759"/>
<accession>A0A5C3QSN5</accession>
<dbReference type="EMBL" id="ML178819">
    <property type="protein sequence ID" value="TFL03850.1"/>
    <property type="molecule type" value="Genomic_DNA"/>
</dbReference>
<keyword evidence="1" id="KW-0472">Membrane</keyword>
<feature type="transmembrane region" description="Helical" evidence="1">
    <location>
        <begin position="216"/>
        <end position="238"/>
    </location>
</feature>
<proteinExistence type="predicted"/>
<evidence type="ECO:0000256" key="1">
    <source>
        <dbReference type="SAM" id="Phobius"/>
    </source>
</evidence>
<gene>
    <name evidence="2" type="ORF">BDV98DRAFT_602364</name>
</gene>
<feature type="transmembrane region" description="Helical" evidence="1">
    <location>
        <begin position="169"/>
        <end position="196"/>
    </location>
</feature>
<keyword evidence="1" id="KW-0812">Transmembrane</keyword>
<feature type="transmembrane region" description="Helical" evidence="1">
    <location>
        <begin position="53"/>
        <end position="71"/>
    </location>
</feature>
<feature type="transmembrane region" description="Helical" evidence="1">
    <location>
        <begin position="126"/>
        <end position="149"/>
    </location>
</feature>
<dbReference type="STRING" id="1884261.A0A5C3QSN5"/>
<sequence>MFAGQTDLSAEAGTSNFAAIYALNALQASALTLTVLALIPALFSESVQRMKTWFALLFCSILYNISFLLIVGRQAGPRFPSLPLCLIQSGLIYAAPPFFTTAAVIFMIELHLRLTAAVNRTQVNEAIMLWSLPAVHTVIFWLAVVVRAIMLTVSRGDNDFFCNVDQRTLTLTTGASVCLIFDLMIGVEIYTIIFLWRRKLSIKAVTVRGCAFPIQLFIRTTVYTLVGGLGIILAVLLINTENNYQTLLLLPFVPLSMALVFGSHLDILKVYVS</sequence>
<reference evidence="2 3" key="1">
    <citation type="journal article" date="2019" name="Nat. Ecol. Evol.">
        <title>Megaphylogeny resolves global patterns of mushroom evolution.</title>
        <authorList>
            <person name="Varga T."/>
            <person name="Krizsan K."/>
            <person name="Foldi C."/>
            <person name="Dima B."/>
            <person name="Sanchez-Garcia M."/>
            <person name="Sanchez-Ramirez S."/>
            <person name="Szollosi G.J."/>
            <person name="Szarkandi J.G."/>
            <person name="Papp V."/>
            <person name="Albert L."/>
            <person name="Andreopoulos W."/>
            <person name="Angelini C."/>
            <person name="Antonin V."/>
            <person name="Barry K.W."/>
            <person name="Bougher N.L."/>
            <person name="Buchanan P."/>
            <person name="Buyck B."/>
            <person name="Bense V."/>
            <person name="Catcheside P."/>
            <person name="Chovatia M."/>
            <person name="Cooper J."/>
            <person name="Damon W."/>
            <person name="Desjardin D."/>
            <person name="Finy P."/>
            <person name="Geml J."/>
            <person name="Haridas S."/>
            <person name="Hughes K."/>
            <person name="Justo A."/>
            <person name="Karasinski D."/>
            <person name="Kautmanova I."/>
            <person name="Kiss B."/>
            <person name="Kocsube S."/>
            <person name="Kotiranta H."/>
            <person name="LaButti K.M."/>
            <person name="Lechner B.E."/>
            <person name="Liimatainen K."/>
            <person name="Lipzen A."/>
            <person name="Lukacs Z."/>
            <person name="Mihaltcheva S."/>
            <person name="Morgado L.N."/>
            <person name="Niskanen T."/>
            <person name="Noordeloos M.E."/>
            <person name="Ohm R.A."/>
            <person name="Ortiz-Santana B."/>
            <person name="Ovrebo C."/>
            <person name="Racz N."/>
            <person name="Riley R."/>
            <person name="Savchenko A."/>
            <person name="Shiryaev A."/>
            <person name="Soop K."/>
            <person name="Spirin V."/>
            <person name="Szebenyi C."/>
            <person name="Tomsovsky M."/>
            <person name="Tulloss R.E."/>
            <person name="Uehling J."/>
            <person name="Grigoriev I.V."/>
            <person name="Vagvolgyi C."/>
            <person name="Papp T."/>
            <person name="Martin F.M."/>
            <person name="Miettinen O."/>
            <person name="Hibbett D.S."/>
            <person name="Nagy L.G."/>
        </authorList>
    </citation>
    <scope>NUCLEOTIDE SEQUENCE [LARGE SCALE GENOMIC DNA]</scope>
    <source>
        <strain evidence="2 3">CBS 309.79</strain>
    </source>
</reference>
<feature type="transmembrane region" description="Helical" evidence="1">
    <location>
        <begin position="91"/>
        <end position="114"/>
    </location>
</feature>
<keyword evidence="1" id="KW-1133">Transmembrane helix</keyword>